<dbReference type="InterPro" id="IPR004752">
    <property type="entry name" value="AmpG_permease/AT-1"/>
</dbReference>
<feature type="transmembrane region" description="Helical" evidence="6">
    <location>
        <begin position="281"/>
        <end position="298"/>
    </location>
</feature>
<proteinExistence type="predicted"/>
<accession>A0A0K0XSC6</accession>
<evidence type="ECO:0000256" key="5">
    <source>
        <dbReference type="ARBA" id="ARBA00023136"/>
    </source>
</evidence>
<keyword evidence="2" id="KW-0813">Transport</keyword>
<dbReference type="AlphaFoldDB" id="A0A0K0XSC6"/>
<dbReference type="Gene3D" id="1.20.1250.20">
    <property type="entry name" value="MFS general substrate transporter like domains"/>
    <property type="match status" value="2"/>
</dbReference>
<dbReference type="InterPro" id="IPR020846">
    <property type="entry name" value="MFS_dom"/>
</dbReference>
<feature type="transmembrane region" description="Helical" evidence="6">
    <location>
        <begin position="400"/>
        <end position="419"/>
    </location>
</feature>
<keyword evidence="5 6" id="KW-0472">Membrane</keyword>
<keyword evidence="9" id="KW-1185">Reference proteome</keyword>
<reference evidence="8 9" key="1">
    <citation type="submission" date="2015-07" db="EMBL/GenBank/DDBJ databases">
        <authorList>
            <person name="Noorani M."/>
        </authorList>
    </citation>
    <scope>NUCLEOTIDE SEQUENCE [LARGE SCALE GENOMIC DNA]</scope>
    <source>
        <strain evidence="8 9">KCTC 42284</strain>
    </source>
</reference>
<sequence>MLLAWKDRRLGTIFVLGMASGFPWVLIGSAMSAWLQELGVSRTAIGFIGGVAVAYALNFLWAPLLDRFRPWLFGRLGLRRGWILLTQCLLALLTFSVSLIHPAEQLQLIGAVLLGIAIASATQDIAIDAYRVELIPREDQARISYGAAMATSGWWTGYGLLGALPFWLVDDLDGGWTTVYQGLSLVWLGFIAFILLLAPMPQARIERADDAGEPLVQRLFHVVVLPLKDFFVRNGLALALSLLAFVLLFKVGEAFLGRMSIVFYREVGFTNEEIGTYSKLLNWWVTVVFAILGSLVNARFGILRGLVVGGIAMASTNLMFAWMAAVGPETWLFALTVIVDGFTAALGTVAFMAFITLLTSHSFSATQYALLASIGNLGRTTLSSSSGWVVDKLGGNWELFFVLTAMAVLPSLLLLVWLAPRLRARYPDAFGIRRPQSPPS</sequence>
<dbReference type="Proteomes" id="UP000066624">
    <property type="component" value="Chromosome"/>
</dbReference>
<feature type="transmembrane region" description="Helical" evidence="6">
    <location>
        <begin position="106"/>
        <end position="127"/>
    </location>
</feature>
<feature type="transmembrane region" description="Helical" evidence="6">
    <location>
        <begin position="40"/>
        <end position="61"/>
    </location>
</feature>
<feature type="transmembrane region" description="Helical" evidence="6">
    <location>
        <begin position="236"/>
        <end position="261"/>
    </location>
</feature>
<dbReference type="GO" id="GO:0022857">
    <property type="term" value="F:transmembrane transporter activity"/>
    <property type="evidence" value="ECO:0007669"/>
    <property type="project" value="InterPro"/>
</dbReference>
<feature type="transmembrane region" description="Helical" evidence="6">
    <location>
        <begin position="179"/>
        <end position="198"/>
    </location>
</feature>
<feature type="domain" description="Major facilitator superfamily (MFS) profile" evidence="7">
    <location>
        <begin position="9"/>
        <end position="423"/>
    </location>
</feature>
<dbReference type="PATRIC" id="fig|1579979.3.peg.176"/>
<keyword evidence="4 6" id="KW-1133">Transmembrane helix</keyword>
<dbReference type="PANTHER" id="PTHR12778:SF10">
    <property type="entry name" value="MAJOR FACILITATOR SUPERFAMILY DOMAIN-CONTAINING PROTEIN 3"/>
    <property type="match status" value="1"/>
</dbReference>
<evidence type="ECO:0000313" key="8">
    <source>
        <dbReference type="EMBL" id="AKS40560.1"/>
    </source>
</evidence>
<dbReference type="PROSITE" id="PS50850">
    <property type="entry name" value="MFS"/>
    <property type="match status" value="1"/>
</dbReference>
<evidence type="ECO:0000256" key="3">
    <source>
        <dbReference type="ARBA" id="ARBA00022692"/>
    </source>
</evidence>
<evidence type="ECO:0000313" key="9">
    <source>
        <dbReference type="Proteomes" id="UP000066624"/>
    </source>
</evidence>
<gene>
    <name evidence="8" type="ORF">WM2015_171</name>
</gene>
<evidence type="ECO:0000259" key="7">
    <source>
        <dbReference type="PROSITE" id="PS50850"/>
    </source>
</evidence>
<evidence type="ECO:0000256" key="1">
    <source>
        <dbReference type="ARBA" id="ARBA00004141"/>
    </source>
</evidence>
<evidence type="ECO:0000256" key="2">
    <source>
        <dbReference type="ARBA" id="ARBA00022448"/>
    </source>
</evidence>
<feature type="transmembrane region" description="Helical" evidence="6">
    <location>
        <begin position="368"/>
        <end position="388"/>
    </location>
</feature>
<feature type="transmembrane region" description="Helical" evidence="6">
    <location>
        <begin position="147"/>
        <end position="167"/>
    </location>
</feature>
<feature type="transmembrane region" description="Helical" evidence="6">
    <location>
        <begin position="305"/>
        <end position="325"/>
    </location>
</feature>
<dbReference type="Pfam" id="PF07690">
    <property type="entry name" value="MFS_1"/>
    <property type="match status" value="1"/>
</dbReference>
<dbReference type="EMBL" id="CP012154">
    <property type="protein sequence ID" value="AKS40560.1"/>
    <property type="molecule type" value="Genomic_DNA"/>
</dbReference>
<dbReference type="GO" id="GO:0016020">
    <property type="term" value="C:membrane"/>
    <property type="evidence" value="ECO:0007669"/>
    <property type="project" value="UniProtKB-SubCell"/>
</dbReference>
<evidence type="ECO:0000256" key="4">
    <source>
        <dbReference type="ARBA" id="ARBA00022989"/>
    </source>
</evidence>
<dbReference type="KEGG" id="wma:WM2015_171"/>
<dbReference type="InterPro" id="IPR036259">
    <property type="entry name" value="MFS_trans_sf"/>
</dbReference>
<dbReference type="STRING" id="1579979.WM2015_171"/>
<dbReference type="SUPFAM" id="SSF103473">
    <property type="entry name" value="MFS general substrate transporter"/>
    <property type="match status" value="1"/>
</dbReference>
<keyword evidence="3 6" id="KW-0812">Transmembrane</keyword>
<dbReference type="InterPro" id="IPR011701">
    <property type="entry name" value="MFS"/>
</dbReference>
<protein>
    <submittedName>
        <fullName evidence="8">MFS family muropeptide transporter</fullName>
    </submittedName>
</protein>
<feature type="transmembrane region" description="Helical" evidence="6">
    <location>
        <begin position="12"/>
        <end position="34"/>
    </location>
</feature>
<feature type="transmembrane region" description="Helical" evidence="6">
    <location>
        <begin position="331"/>
        <end position="356"/>
    </location>
</feature>
<name>A0A0K0XSC6_9GAMM</name>
<dbReference type="NCBIfam" id="TIGR00901">
    <property type="entry name" value="2A0125"/>
    <property type="match status" value="1"/>
</dbReference>
<evidence type="ECO:0000256" key="6">
    <source>
        <dbReference type="SAM" id="Phobius"/>
    </source>
</evidence>
<dbReference type="PANTHER" id="PTHR12778">
    <property type="entry name" value="SOLUTE CARRIER FAMILY 33 ACETYL-COA TRANSPORTER -RELATED"/>
    <property type="match status" value="1"/>
</dbReference>
<feature type="transmembrane region" description="Helical" evidence="6">
    <location>
        <begin position="82"/>
        <end position="100"/>
    </location>
</feature>
<comment type="subcellular location">
    <subcellularLocation>
        <location evidence="1">Membrane</location>
        <topology evidence="1">Multi-pass membrane protein</topology>
    </subcellularLocation>
</comment>
<organism evidence="8 9">
    <name type="scientific">Wenzhouxiangella marina</name>
    <dbReference type="NCBI Taxonomy" id="1579979"/>
    <lineage>
        <taxon>Bacteria</taxon>
        <taxon>Pseudomonadati</taxon>
        <taxon>Pseudomonadota</taxon>
        <taxon>Gammaproteobacteria</taxon>
        <taxon>Chromatiales</taxon>
        <taxon>Wenzhouxiangellaceae</taxon>
        <taxon>Wenzhouxiangella</taxon>
    </lineage>
</organism>